<comment type="caution">
    <text evidence="4">The sequence shown here is derived from an EMBL/GenBank/DDBJ whole genome shotgun (WGS) entry which is preliminary data.</text>
</comment>
<keyword evidence="3" id="KW-0812">Transmembrane</keyword>
<keyword evidence="4" id="KW-0808">Transferase</keyword>
<keyword evidence="1" id="KW-0175">Coiled coil</keyword>
<evidence type="ECO:0000256" key="2">
    <source>
        <dbReference type="SAM" id="MobiDB-lite"/>
    </source>
</evidence>
<dbReference type="GO" id="GO:0008168">
    <property type="term" value="F:methyltransferase activity"/>
    <property type="evidence" value="ECO:0007669"/>
    <property type="project" value="UniProtKB-KW"/>
</dbReference>
<feature type="compositionally biased region" description="Polar residues" evidence="2">
    <location>
        <begin position="15"/>
        <end position="30"/>
    </location>
</feature>
<dbReference type="InterPro" id="IPR007470">
    <property type="entry name" value="HemX"/>
</dbReference>
<dbReference type="RefSeq" id="WP_027270859.1">
    <property type="nucleotide sequence ID" value="NZ_CAAAJE010000011.1"/>
</dbReference>
<sequence>MASSNEEQMQKIKKTSSMEQNKQPKSPNNNTFASKKNFIILAVAIIIALGALALATYTLFLNNQLQNQWTNTSTNLSEELKQLEQKQNKIQEITDAKTKNTEEIQTQFQTQFDALSKQLQNAMSQRFYQNQDWLFLKARYYLELAQINAHWSNSSDATVALLEQADQLLKQFNEPKIFAIRQAIAKDIAQIQAIPAVDVAGLLSQLDAAQNSINNLSIPLPENESKSTLDQSQTSSNNSSAWSTHLQESMNILGKLVVIRRHDQEVKPLLSPLLEAALKENLRLNLQEAQWAVLNHDTFVYQLVLKQAINTLKTNFNENTQNTASLIKKLTELQQISITQKRPPVSLALPMLNELIESKKETATPSTNNEQGGSQP</sequence>
<dbReference type="AlphaFoldDB" id="A0A0W0YNL1"/>
<feature type="region of interest" description="Disordered" evidence="2">
    <location>
        <begin position="1"/>
        <end position="30"/>
    </location>
</feature>
<evidence type="ECO:0000256" key="3">
    <source>
        <dbReference type="SAM" id="Phobius"/>
    </source>
</evidence>
<accession>A0A0W0YNL1</accession>
<dbReference type="OrthoDB" id="5653077at2"/>
<reference evidence="4 5" key="1">
    <citation type="submission" date="2015-11" db="EMBL/GenBank/DDBJ databases">
        <title>Genomic analysis of 38 Legionella species identifies large and diverse effector repertoires.</title>
        <authorList>
            <person name="Burstein D."/>
            <person name="Amaro F."/>
            <person name="Zusman T."/>
            <person name="Lifshitz Z."/>
            <person name="Cohen O."/>
            <person name="Gilbert J.A."/>
            <person name="Pupko T."/>
            <person name="Shuman H.A."/>
            <person name="Segal G."/>
        </authorList>
    </citation>
    <scope>NUCLEOTIDE SEQUENCE [LARGE SCALE GENOMIC DNA]</scope>
    <source>
        <strain evidence="4 5">Mt.St.Helens-4</strain>
    </source>
</reference>
<keyword evidence="3" id="KW-0472">Membrane</keyword>
<feature type="coiled-coil region" evidence="1">
    <location>
        <begin position="66"/>
        <end position="103"/>
    </location>
</feature>
<proteinExistence type="predicted"/>
<keyword evidence="4" id="KW-0489">Methyltransferase</keyword>
<dbReference type="PATRIC" id="fig|28087.4.peg.1120"/>
<dbReference type="STRING" id="28087.Lsai_1056"/>
<keyword evidence="3" id="KW-1133">Transmembrane helix</keyword>
<dbReference type="Pfam" id="PF04375">
    <property type="entry name" value="HemX"/>
    <property type="match status" value="1"/>
</dbReference>
<evidence type="ECO:0000256" key="1">
    <source>
        <dbReference type="SAM" id="Coils"/>
    </source>
</evidence>
<dbReference type="eggNOG" id="COG2959">
    <property type="taxonomic scope" value="Bacteria"/>
</dbReference>
<dbReference type="GO" id="GO:0032259">
    <property type="term" value="P:methylation"/>
    <property type="evidence" value="ECO:0007669"/>
    <property type="project" value="UniProtKB-KW"/>
</dbReference>
<dbReference type="PANTHER" id="PTHR38043:SF1">
    <property type="entry name" value="PROTEIN HEMX"/>
    <property type="match status" value="1"/>
</dbReference>
<evidence type="ECO:0000313" key="5">
    <source>
        <dbReference type="Proteomes" id="UP000054621"/>
    </source>
</evidence>
<organism evidence="4 5">
    <name type="scientific">Legionella sainthelensi</name>
    <dbReference type="NCBI Taxonomy" id="28087"/>
    <lineage>
        <taxon>Bacteria</taxon>
        <taxon>Pseudomonadati</taxon>
        <taxon>Pseudomonadota</taxon>
        <taxon>Gammaproteobacteria</taxon>
        <taxon>Legionellales</taxon>
        <taxon>Legionellaceae</taxon>
        <taxon>Legionella</taxon>
    </lineage>
</organism>
<gene>
    <name evidence="4" type="primary">hemX</name>
    <name evidence="4" type="ORF">Lsai_1056</name>
</gene>
<feature type="transmembrane region" description="Helical" evidence="3">
    <location>
        <begin position="38"/>
        <end position="60"/>
    </location>
</feature>
<dbReference type="Proteomes" id="UP000054621">
    <property type="component" value="Unassembled WGS sequence"/>
</dbReference>
<dbReference type="EMBL" id="LNYV01000013">
    <property type="protein sequence ID" value="KTD58449.1"/>
    <property type="molecule type" value="Genomic_DNA"/>
</dbReference>
<evidence type="ECO:0000313" key="4">
    <source>
        <dbReference type="EMBL" id="KTD58449.1"/>
    </source>
</evidence>
<dbReference type="PANTHER" id="PTHR38043">
    <property type="entry name" value="PROTEIN HEMX"/>
    <property type="match status" value="1"/>
</dbReference>
<name>A0A0W0YNL1_9GAMM</name>
<protein>
    <submittedName>
        <fullName evidence="4">Uroporphyrinogen III methylase HemX</fullName>
    </submittedName>
</protein>